<comment type="caution">
    <text evidence="1">The sequence shown here is derived from an EMBL/GenBank/DDBJ whole genome shotgun (WGS) entry which is preliminary data.</text>
</comment>
<dbReference type="AlphaFoldDB" id="A0AA38RWB9"/>
<organism evidence="1 2">
    <name type="scientific">Pleurostoma richardsiae</name>
    <dbReference type="NCBI Taxonomy" id="41990"/>
    <lineage>
        <taxon>Eukaryota</taxon>
        <taxon>Fungi</taxon>
        <taxon>Dikarya</taxon>
        <taxon>Ascomycota</taxon>
        <taxon>Pezizomycotina</taxon>
        <taxon>Sordariomycetes</taxon>
        <taxon>Sordariomycetidae</taxon>
        <taxon>Calosphaeriales</taxon>
        <taxon>Pleurostomataceae</taxon>
        <taxon>Pleurostoma</taxon>
    </lineage>
</organism>
<reference evidence="1" key="1">
    <citation type="submission" date="2022-07" db="EMBL/GenBank/DDBJ databases">
        <title>Fungi with potential for degradation of polypropylene.</title>
        <authorList>
            <person name="Gostincar C."/>
        </authorList>
    </citation>
    <scope>NUCLEOTIDE SEQUENCE</scope>
    <source>
        <strain evidence="1">EXF-13308</strain>
    </source>
</reference>
<dbReference type="Gene3D" id="3.40.630.30">
    <property type="match status" value="1"/>
</dbReference>
<dbReference type="Proteomes" id="UP001174694">
    <property type="component" value="Unassembled WGS sequence"/>
</dbReference>
<accession>A0AA38RWB9</accession>
<evidence type="ECO:0000313" key="1">
    <source>
        <dbReference type="EMBL" id="KAJ9157952.1"/>
    </source>
</evidence>
<name>A0AA38RWB9_9PEZI</name>
<dbReference type="EMBL" id="JANBVO010000001">
    <property type="protein sequence ID" value="KAJ9157952.1"/>
    <property type="molecule type" value="Genomic_DNA"/>
</dbReference>
<sequence>MDKVTRTGLQLIPWDSTSPEHIQRLFDQRVACGWKSEEVGAWRETAAKGLKALYWITVTNDSPRREELITAHTSRYPKEVTPLKDTATTVMGAAVTPTNTSFIPVGHVALERRPEEDALLGLPPTGNFWVQILYISWAIQRSGLGRAAMIELERLAAGSPLKGELMVLDCIPEEFQMSDFAFESLYAPSGNPKPSVSNERWYKRQGYEQFHRQEAAYMWPNPATGKIDPVPFLFLKKKLTPS</sequence>
<gene>
    <name evidence="1" type="ORF">NKR23_g449</name>
</gene>
<evidence type="ECO:0000313" key="2">
    <source>
        <dbReference type="Proteomes" id="UP001174694"/>
    </source>
</evidence>
<protein>
    <submittedName>
        <fullName evidence="1">Uncharacterized protein</fullName>
    </submittedName>
</protein>
<proteinExistence type="predicted"/>
<keyword evidence="2" id="KW-1185">Reference proteome</keyword>